<reference evidence="4 5" key="1">
    <citation type="submission" date="2023-12" db="EMBL/GenBank/DDBJ databases">
        <title>Sinomonas terricola sp. nov, isolated from litchi orchard soil in Guangdong, PR China.</title>
        <authorList>
            <person name="Jiaxin W."/>
            <person name="Yang Z."/>
            <person name="Honghui Z."/>
        </authorList>
    </citation>
    <scope>NUCLEOTIDE SEQUENCE [LARGE SCALE GENOMIC DNA]</scope>
    <source>
        <strain evidence="4 5">JGH33</strain>
    </source>
</reference>
<name>A0ABU5T846_9MICC</name>
<dbReference type="PANTHER" id="PTHR35004:SF8">
    <property type="entry name" value="TRANSPOSASE RV3428C-RELATED"/>
    <property type="match status" value="1"/>
</dbReference>
<organism evidence="4 5">
    <name type="scientific">Sinomonas terricola</name>
    <dbReference type="NCBI Taxonomy" id="3110330"/>
    <lineage>
        <taxon>Bacteria</taxon>
        <taxon>Bacillati</taxon>
        <taxon>Actinomycetota</taxon>
        <taxon>Actinomycetes</taxon>
        <taxon>Micrococcales</taxon>
        <taxon>Micrococcaceae</taxon>
        <taxon>Sinomonas</taxon>
    </lineage>
</organism>
<evidence type="ECO:0000313" key="4">
    <source>
        <dbReference type="EMBL" id="MEA5455256.1"/>
    </source>
</evidence>
<accession>A0ABU5T846</accession>
<dbReference type="NCBIfam" id="NF033546">
    <property type="entry name" value="transpos_IS21"/>
    <property type="match status" value="1"/>
</dbReference>
<dbReference type="InterPro" id="IPR054353">
    <property type="entry name" value="IstA-like_C"/>
</dbReference>
<dbReference type="Pfam" id="PF22483">
    <property type="entry name" value="Mu-transpos_C_2"/>
    <property type="match status" value="1"/>
</dbReference>
<comment type="similarity">
    <text evidence="1">Belongs to the transposase IS21/IS408/IS1162 family.</text>
</comment>
<dbReference type="PANTHER" id="PTHR35004">
    <property type="entry name" value="TRANSPOSASE RV3428C-RELATED"/>
    <property type="match status" value="1"/>
</dbReference>
<dbReference type="EMBL" id="JAYGGQ010000007">
    <property type="protein sequence ID" value="MEA5455256.1"/>
    <property type="molecule type" value="Genomic_DNA"/>
</dbReference>
<dbReference type="SUPFAM" id="SSF53098">
    <property type="entry name" value="Ribonuclease H-like"/>
    <property type="match status" value="1"/>
</dbReference>
<gene>
    <name evidence="4" type="primary">istA</name>
    <name evidence="4" type="ORF">SPF06_11030</name>
</gene>
<evidence type="ECO:0000313" key="5">
    <source>
        <dbReference type="Proteomes" id="UP001304769"/>
    </source>
</evidence>
<dbReference type="InterPro" id="IPR012337">
    <property type="entry name" value="RNaseH-like_sf"/>
</dbReference>
<keyword evidence="5" id="KW-1185">Reference proteome</keyword>
<feature type="region of interest" description="Disordered" evidence="2">
    <location>
        <begin position="374"/>
        <end position="407"/>
    </location>
</feature>
<proteinExistence type="inferred from homology"/>
<dbReference type="RefSeq" id="WP_323279156.1">
    <property type="nucleotide sequence ID" value="NZ_JAYGGQ010000007.1"/>
</dbReference>
<dbReference type="Proteomes" id="UP001304769">
    <property type="component" value="Unassembled WGS sequence"/>
</dbReference>
<dbReference type="InterPro" id="IPR001584">
    <property type="entry name" value="Integrase_cat-core"/>
</dbReference>
<feature type="domain" description="Integrase catalytic" evidence="3">
    <location>
        <begin position="106"/>
        <end position="290"/>
    </location>
</feature>
<dbReference type="Gene3D" id="3.30.420.10">
    <property type="entry name" value="Ribonuclease H-like superfamily/Ribonuclease H"/>
    <property type="match status" value="1"/>
</dbReference>
<protein>
    <submittedName>
        <fullName evidence="4">IS21 family transposase</fullName>
    </submittedName>
</protein>
<dbReference type="InterPro" id="IPR036397">
    <property type="entry name" value="RNaseH_sf"/>
</dbReference>
<evidence type="ECO:0000256" key="1">
    <source>
        <dbReference type="ARBA" id="ARBA00009277"/>
    </source>
</evidence>
<evidence type="ECO:0000256" key="2">
    <source>
        <dbReference type="SAM" id="MobiDB-lite"/>
    </source>
</evidence>
<dbReference type="PROSITE" id="PS50994">
    <property type="entry name" value="INTEGRASE"/>
    <property type="match status" value="1"/>
</dbReference>
<comment type="caution">
    <text evidence="4">The sequence shown here is derived from an EMBL/GenBank/DDBJ whole genome shotgun (WGS) entry which is preliminary data.</text>
</comment>
<sequence>MEILEAYDTTGSAHSAARLAGVDPKTVRRYVAARDAGAPVTGPSRRERITDPFLPKIEEWVDKSRGQVRADVVHARLLGLGFGGNERSTRRAVAEVKRAWRAGHRRTYRPWITEPGLWLQFDWGQGPKVPGPDGLLRTTWLFVAWLAWSRFRVVIPVWDLTLPGLVACVDQTLRTIGGVPSYLLTDNPKTVTIDHVAGVPVRHPDIVTMGRHYGTQVHTCVPYDPESKGGSESSVRIAKADLVPTEANLLPVYASFAELESACVDFMAKVNGRRHRETGRIPAQALLEERARLHTLPSVPHTMALGTTRVVATDQTIRFGSVRYSTPQGLVDAEVWVRVAGSELVIVADLDRLPIRPAWAGDRRGLVEVARHRTSTPGNPRIDLAHYPGHPQDPSGAPRLPQPRARTAEEEAFLAIGEGALTWLTEASAVGTVRIRAKMADAVDLAALVGPSRVDHALGVAAAAGRFAEADLPAIVDYYATDPTNGCGDVEAAVADEAYSAQPGTSSWAGFTTITPTMSKETSR</sequence>
<evidence type="ECO:0000259" key="3">
    <source>
        <dbReference type="PROSITE" id="PS50994"/>
    </source>
</evidence>